<evidence type="ECO:0000313" key="1">
    <source>
        <dbReference type="EMBL" id="KAF2293036.1"/>
    </source>
</evidence>
<keyword evidence="2" id="KW-1185">Reference proteome</keyword>
<dbReference type="EMBL" id="JAAGAX010000014">
    <property type="protein sequence ID" value="KAF2293036.1"/>
    <property type="molecule type" value="Genomic_DNA"/>
</dbReference>
<proteinExistence type="predicted"/>
<evidence type="ECO:0000313" key="2">
    <source>
        <dbReference type="Proteomes" id="UP000467840"/>
    </source>
</evidence>
<dbReference type="AlphaFoldDB" id="A0A6A6KY75"/>
<protein>
    <submittedName>
        <fullName evidence="1">Uncharacterized protein</fullName>
    </submittedName>
</protein>
<organism evidence="1 2">
    <name type="scientific">Hevea brasiliensis</name>
    <name type="common">Para rubber tree</name>
    <name type="synonym">Siphonia brasiliensis</name>
    <dbReference type="NCBI Taxonomy" id="3981"/>
    <lineage>
        <taxon>Eukaryota</taxon>
        <taxon>Viridiplantae</taxon>
        <taxon>Streptophyta</taxon>
        <taxon>Embryophyta</taxon>
        <taxon>Tracheophyta</taxon>
        <taxon>Spermatophyta</taxon>
        <taxon>Magnoliopsida</taxon>
        <taxon>eudicotyledons</taxon>
        <taxon>Gunneridae</taxon>
        <taxon>Pentapetalae</taxon>
        <taxon>rosids</taxon>
        <taxon>fabids</taxon>
        <taxon>Malpighiales</taxon>
        <taxon>Euphorbiaceae</taxon>
        <taxon>Crotonoideae</taxon>
        <taxon>Micrandreae</taxon>
        <taxon>Hevea</taxon>
    </lineage>
</organism>
<reference evidence="1 2" key="1">
    <citation type="journal article" date="2020" name="Mol. Plant">
        <title>The Chromosome-Based Rubber Tree Genome Provides New Insights into Spurge Genome Evolution and Rubber Biosynthesis.</title>
        <authorList>
            <person name="Liu J."/>
            <person name="Shi C."/>
            <person name="Shi C.C."/>
            <person name="Li W."/>
            <person name="Zhang Q.J."/>
            <person name="Zhang Y."/>
            <person name="Li K."/>
            <person name="Lu H.F."/>
            <person name="Shi C."/>
            <person name="Zhu S.T."/>
            <person name="Xiao Z.Y."/>
            <person name="Nan H."/>
            <person name="Yue Y."/>
            <person name="Zhu X.G."/>
            <person name="Wu Y."/>
            <person name="Hong X.N."/>
            <person name="Fan G.Y."/>
            <person name="Tong Y."/>
            <person name="Zhang D."/>
            <person name="Mao C.L."/>
            <person name="Liu Y.L."/>
            <person name="Hao S.J."/>
            <person name="Liu W.Q."/>
            <person name="Lv M.Q."/>
            <person name="Zhang H.B."/>
            <person name="Liu Y."/>
            <person name="Hu-Tang G.R."/>
            <person name="Wang J.P."/>
            <person name="Wang J.H."/>
            <person name="Sun Y.H."/>
            <person name="Ni S.B."/>
            <person name="Chen W.B."/>
            <person name="Zhang X.C."/>
            <person name="Jiao Y.N."/>
            <person name="Eichler E.E."/>
            <person name="Li G.H."/>
            <person name="Liu X."/>
            <person name="Gao L.Z."/>
        </authorList>
    </citation>
    <scope>NUCLEOTIDE SEQUENCE [LARGE SCALE GENOMIC DNA]</scope>
    <source>
        <strain evidence="2">cv. GT1</strain>
        <tissue evidence="1">Leaf</tissue>
    </source>
</reference>
<name>A0A6A6KY75_HEVBR</name>
<accession>A0A6A6KY75</accession>
<dbReference type="Proteomes" id="UP000467840">
    <property type="component" value="Chromosome 13"/>
</dbReference>
<comment type="caution">
    <text evidence="1">The sequence shown here is derived from an EMBL/GenBank/DDBJ whole genome shotgun (WGS) entry which is preliminary data.</text>
</comment>
<sequence>MTVSIEALAMAGMDYLEWGMDVQEWEREEPPPPHLLAEEEKEEEVAWNLNVACKPLQAQYGDGGEIGSDFHMTIEECDLLPPPPHLLAQGDEELKENAKLRTRSSGKLKKIVVAKAIVVSSSSPMNATQK</sequence>
<gene>
    <name evidence="1" type="ORF">GH714_035567</name>
</gene>